<dbReference type="Gene3D" id="3.40.630.30">
    <property type="match status" value="1"/>
</dbReference>
<dbReference type="GO" id="GO:0035529">
    <property type="term" value="F:NADH pyrophosphatase activity"/>
    <property type="evidence" value="ECO:0007669"/>
    <property type="project" value="TreeGrafter"/>
</dbReference>
<dbReference type="Proteomes" id="UP000245207">
    <property type="component" value="Unassembled WGS sequence"/>
</dbReference>
<evidence type="ECO:0000256" key="2">
    <source>
        <dbReference type="RuleBase" id="RU003476"/>
    </source>
</evidence>
<comment type="similarity">
    <text evidence="2">Belongs to the Nudix hydrolase family.</text>
</comment>
<dbReference type="GO" id="GO:0047631">
    <property type="term" value="F:ADP-ribose diphosphatase activity"/>
    <property type="evidence" value="ECO:0007669"/>
    <property type="project" value="TreeGrafter"/>
</dbReference>
<dbReference type="PROSITE" id="PS51462">
    <property type="entry name" value="NUDIX"/>
    <property type="match status" value="1"/>
</dbReference>
<dbReference type="InterPro" id="IPR020476">
    <property type="entry name" value="Nudix_hydrolase"/>
</dbReference>
<evidence type="ECO:0000313" key="4">
    <source>
        <dbReference type="EMBL" id="PWA89473.1"/>
    </source>
</evidence>
<dbReference type="InterPro" id="IPR020084">
    <property type="entry name" value="NUDIX_hydrolase_CS"/>
</dbReference>
<dbReference type="InterPro" id="IPR000086">
    <property type="entry name" value="NUDIX_hydrolase_dom"/>
</dbReference>
<dbReference type="OrthoDB" id="447842at2759"/>
<dbReference type="STRING" id="35608.A0A2U1PUR8"/>
<dbReference type="CDD" id="cd04670">
    <property type="entry name" value="NUDIX_ASFGF2_Nudt6"/>
    <property type="match status" value="1"/>
</dbReference>
<dbReference type="Gene3D" id="3.90.79.10">
    <property type="entry name" value="Nucleoside Triphosphate Pyrophosphohydrolase"/>
    <property type="match status" value="1"/>
</dbReference>
<name>A0A2U1PUR8_ARTAN</name>
<evidence type="ECO:0000259" key="3">
    <source>
        <dbReference type="PROSITE" id="PS51462"/>
    </source>
</evidence>
<dbReference type="SUPFAM" id="SSF55811">
    <property type="entry name" value="Nudix"/>
    <property type="match status" value="1"/>
</dbReference>
<dbReference type="PANTHER" id="PTHR13994">
    <property type="entry name" value="NUDIX HYDROLASE RELATED"/>
    <property type="match status" value="1"/>
</dbReference>
<dbReference type="GO" id="GO:0051287">
    <property type="term" value="F:NAD binding"/>
    <property type="evidence" value="ECO:0007669"/>
    <property type="project" value="TreeGrafter"/>
</dbReference>
<evidence type="ECO:0000256" key="1">
    <source>
        <dbReference type="ARBA" id="ARBA00022801"/>
    </source>
</evidence>
<gene>
    <name evidence="4" type="ORF">CTI12_AA111390</name>
</gene>
<keyword evidence="1 2" id="KW-0378">Hydrolase</keyword>
<dbReference type="PANTHER" id="PTHR13994:SF26">
    <property type="entry name" value="NUDIX HYDROLASE 5-RELATED"/>
    <property type="match status" value="1"/>
</dbReference>
<comment type="caution">
    <text evidence="4">The sequence shown here is derived from an EMBL/GenBank/DDBJ whole genome shotgun (WGS) entry which is preliminary data.</text>
</comment>
<sequence>MERSAKVPENELVRVDMLNASYDGYHGVIVNLKEDMDENVFTALLQASISQWRQQGKKGVWLKLSIELVNLVKPAVKLLAVQEKYGAFKGTGVWKLPTGTVEEGEDISVAAMREVKEEAGIDTEFLEVLAFRQCHKSFYSKSDLMFVCMLKPKSFIIQKQDSEIEAAQWMPVEDYANQLFMKEHKSFNYIAKICLAKKDNKYDGFSALPIATATSDNKSYIYSKY</sequence>
<reference evidence="4 5" key="1">
    <citation type="journal article" date="2018" name="Mol. Plant">
        <title>The genome of Artemisia annua provides insight into the evolution of Asteraceae family and artemisinin biosynthesis.</title>
        <authorList>
            <person name="Shen Q."/>
            <person name="Zhang L."/>
            <person name="Liao Z."/>
            <person name="Wang S."/>
            <person name="Yan T."/>
            <person name="Shi P."/>
            <person name="Liu M."/>
            <person name="Fu X."/>
            <person name="Pan Q."/>
            <person name="Wang Y."/>
            <person name="Lv Z."/>
            <person name="Lu X."/>
            <person name="Zhang F."/>
            <person name="Jiang W."/>
            <person name="Ma Y."/>
            <person name="Chen M."/>
            <person name="Hao X."/>
            <person name="Li L."/>
            <person name="Tang Y."/>
            <person name="Lv G."/>
            <person name="Zhou Y."/>
            <person name="Sun X."/>
            <person name="Brodelius P.E."/>
            <person name="Rose J.K.C."/>
            <person name="Tang K."/>
        </authorList>
    </citation>
    <scope>NUCLEOTIDE SEQUENCE [LARGE SCALE GENOMIC DNA]</scope>
    <source>
        <strain evidence="5">cv. Huhao1</strain>
        <tissue evidence="4">Leaf</tissue>
    </source>
</reference>
<dbReference type="InterPro" id="IPR015797">
    <property type="entry name" value="NUDIX_hydrolase-like_dom_sf"/>
</dbReference>
<dbReference type="InterPro" id="IPR003293">
    <property type="entry name" value="Nudix_hydrolase6-like"/>
</dbReference>
<accession>A0A2U1PUR8</accession>
<keyword evidence="5" id="KW-1185">Reference proteome</keyword>
<dbReference type="Pfam" id="PF00293">
    <property type="entry name" value="NUDIX"/>
    <property type="match status" value="1"/>
</dbReference>
<dbReference type="FunFam" id="3.90.79.10:FF:000015">
    <property type="entry name" value="Nudix hydrolase 8"/>
    <property type="match status" value="1"/>
</dbReference>
<dbReference type="PROSITE" id="PS00893">
    <property type="entry name" value="NUDIX_BOX"/>
    <property type="match status" value="1"/>
</dbReference>
<proteinExistence type="inferred from homology"/>
<dbReference type="EMBL" id="PKPP01000713">
    <property type="protein sequence ID" value="PWA89473.1"/>
    <property type="molecule type" value="Genomic_DNA"/>
</dbReference>
<evidence type="ECO:0000313" key="5">
    <source>
        <dbReference type="Proteomes" id="UP000245207"/>
    </source>
</evidence>
<feature type="domain" description="Nudix hydrolase" evidence="3">
    <location>
        <begin position="61"/>
        <end position="194"/>
    </location>
</feature>
<dbReference type="PRINTS" id="PR00502">
    <property type="entry name" value="NUDIXFAMILY"/>
</dbReference>
<dbReference type="AlphaFoldDB" id="A0A2U1PUR8"/>
<protein>
    <submittedName>
        <fullName evidence="4">Nudix hydrolase 6-like protein</fullName>
    </submittedName>
</protein>
<organism evidence="4 5">
    <name type="scientific">Artemisia annua</name>
    <name type="common">Sweet wormwood</name>
    <dbReference type="NCBI Taxonomy" id="35608"/>
    <lineage>
        <taxon>Eukaryota</taxon>
        <taxon>Viridiplantae</taxon>
        <taxon>Streptophyta</taxon>
        <taxon>Embryophyta</taxon>
        <taxon>Tracheophyta</taxon>
        <taxon>Spermatophyta</taxon>
        <taxon>Magnoliopsida</taxon>
        <taxon>eudicotyledons</taxon>
        <taxon>Gunneridae</taxon>
        <taxon>Pentapetalae</taxon>
        <taxon>asterids</taxon>
        <taxon>campanulids</taxon>
        <taxon>Asterales</taxon>
        <taxon>Asteraceae</taxon>
        <taxon>Asteroideae</taxon>
        <taxon>Anthemideae</taxon>
        <taxon>Artemisiinae</taxon>
        <taxon>Artemisia</taxon>
    </lineage>
</organism>